<dbReference type="InterPro" id="IPR036388">
    <property type="entry name" value="WH-like_DNA-bd_sf"/>
</dbReference>
<dbReference type="AlphaFoldDB" id="A0A0G2AUU9"/>
<evidence type="ECO:0000259" key="1">
    <source>
        <dbReference type="Pfam" id="PF01978"/>
    </source>
</evidence>
<dbReference type="Gene3D" id="1.10.10.10">
    <property type="entry name" value="Winged helix-like DNA-binding domain superfamily/Winged helix DNA-binding domain"/>
    <property type="match status" value="1"/>
</dbReference>
<dbReference type="EMBL" id="LCRN01000017">
    <property type="protein sequence ID" value="KKW36629.1"/>
    <property type="molecule type" value="Genomic_DNA"/>
</dbReference>
<evidence type="ECO:0000313" key="2">
    <source>
        <dbReference type="EMBL" id="KKW36629.1"/>
    </source>
</evidence>
<dbReference type="Proteomes" id="UP000033865">
    <property type="component" value="Unassembled WGS sequence"/>
</dbReference>
<feature type="domain" description="Transcription regulator TrmB N-terminal" evidence="1">
    <location>
        <begin position="10"/>
        <end position="77"/>
    </location>
</feature>
<dbReference type="PANTHER" id="PTHR34293:SF1">
    <property type="entry name" value="HTH-TYPE TRANSCRIPTIONAL REGULATOR TRMBL2"/>
    <property type="match status" value="1"/>
</dbReference>
<dbReference type="InterPro" id="IPR002831">
    <property type="entry name" value="Tscrpt_reg_TrmB_N"/>
</dbReference>
<evidence type="ECO:0000313" key="3">
    <source>
        <dbReference type="Proteomes" id="UP000033865"/>
    </source>
</evidence>
<gene>
    <name evidence="2" type="ORF">UY82_C0017G0005</name>
</gene>
<sequence>MTNKSLEELLQALGLREAEAKVYLATLAKHPRSVLDLARTSGVKRTTIYSILETLKTRGLVSIEMKGERQRIRAESPEQLEVMLEIQRERLNRSLPDLLSLYHIRRDEQAIIYYNNVEAIKAGYREVMKRFKAGETYRVISHAENWFNMDPEFFQNFIDERKKAGVLTRVLLMDSPKARELKHFEKNYYEEVRILPAETNLSTNLLITPDTILVQQVQLPIFGLKIENPSLIQMHREMFDLIWNNTVSDR</sequence>
<proteinExistence type="predicted"/>
<protein>
    <submittedName>
        <fullName evidence="2">Transcriptional regulator TrmB</fullName>
    </submittedName>
</protein>
<dbReference type="Pfam" id="PF01978">
    <property type="entry name" value="TrmB"/>
    <property type="match status" value="1"/>
</dbReference>
<reference evidence="2 3" key="1">
    <citation type="journal article" date="2015" name="Nature">
        <title>rRNA introns, odd ribosomes, and small enigmatic genomes across a large radiation of phyla.</title>
        <authorList>
            <person name="Brown C.T."/>
            <person name="Hug L.A."/>
            <person name="Thomas B.C."/>
            <person name="Sharon I."/>
            <person name="Castelle C.J."/>
            <person name="Singh A."/>
            <person name="Wilkins M.J."/>
            <person name="Williams K.H."/>
            <person name="Banfield J.F."/>
        </authorList>
    </citation>
    <scope>NUCLEOTIDE SEQUENCE [LARGE SCALE GENOMIC DNA]</scope>
</reference>
<dbReference type="PANTHER" id="PTHR34293">
    <property type="entry name" value="HTH-TYPE TRANSCRIPTIONAL REGULATOR TRMBL2"/>
    <property type="match status" value="1"/>
</dbReference>
<dbReference type="InterPro" id="IPR051797">
    <property type="entry name" value="TrmB-like"/>
</dbReference>
<accession>A0A0G2AUU9</accession>
<organism evidence="2 3">
    <name type="scientific">Candidatus Uhrbacteria bacterium GW2011_GWC2_53_7</name>
    <dbReference type="NCBI Taxonomy" id="1618986"/>
    <lineage>
        <taxon>Bacteria</taxon>
        <taxon>Candidatus Uhriibacteriota</taxon>
    </lineage>
</organism>
<dbReference type="InterPro" id="IPR036390">
    <property type="entry name" value="WH_DNA-bd_sf"/>
</dbReference>
<dbReference type="SUPFAM" id="SSF46785">
    <property type="entry name" value="Winged helix' DNA-binding domain"/>
    <property type="match status" value="1"/>
</dbReference>
<comment type="caution">
    <text evidence="2">The sequence shown here is derived from an EMBL/GenBank/DDBJ whole genome shotgun (WGS) entry which is preliminary data.</text>
</comment>
<name>A0A0G2AUU9_9BACT</name>